<keyword evidence="3" id="KW-0560">Oxidoreductase</keyword>
<proteinExistence type="predicted"/>
<protein>
    <recommendedName>
        <fullName evidence="4">Bacterial bifunctional deaminase-reductase C-terminal domain-containing protein</fullName>
    </recommendedName>
</protein>
<gene>
    <name evidence="5" type="ORF">GCM10007160_19620</name>
</gene>
<evidence type="ECO:0000256" key="3">
    <source>
        <dbReference type="ARBA" id="ARBA00023002"/>
    </source>
</evidence>
<dbReference type="InterPro" id="IPR024072">
    <property type="entry name" value="DHFR-like_dom_sf"/>
</dbReference>
<dbReference type="PANTHER" id="PTHR38011">
    <property type="entry name" value="DIHYDROFOLATE REDUCTASE FAMILY PROTEIN (AFU_ORTHOLOGUE AFUA_8G06820)"/>
    <property type="match status" value="1"/>
</dbReference>
<dbReference type="InterPro" id="IPR050765">
    <property type="entry name" value="Riboflavin_Biosynth_HTPR"/>
</dbReference>
<dbReference type="SUPFAM" id="SSF53597">
    <property type="entry name" value="Dihydrofolate reductase-like"/>
    <property type="match status" value="1"/>
</dbReference>
<reference evidence="6" key="1">
    <citation type="journal article" date="2019" name="Int. J. Syst. Evol. Microbiol.">
        <title>The Global Catalogue of Microorganisms (GCM) 10K type strain sequencing project: providing services to taxonomists for standard genome sequencing and annotation.</title>
        <authorList>
            <consortium name="The Broad Institute Genomics Platform"/>
            <consortium name="The Broad Institute Genome Sequencing Center for Infectious Disease"/>
            <person name="Wu L."/>
            <person name="Ma J."/>
        </authorList>
    </citation>
    <scope>NUCLEOTIDE SEQUENCE [LARGE SCALE GENOMIC DNA]</scope>
    <source>
        <strain evidence="6">KCTC 22228</strain>
    </source>
</reference>
<evidence type="ECO:0000313" key="6">
    <source>
        <dbReference type="Proteomes" id="UP000653056"/>
    </source>
</evidence>
<dbReference type="PANTHER" id="PTHR38011:SF7">
    <property type="entry name" value="2,5-DIAMINO-6-RIBOSYLAMINO-4(3H)-PYRIMIDINONE 5'-PHOSPHATE REDUCTASE"/>
    <property type="match status" value="1"/>
</dbReference>
<dbReference type="Pfam" id="PF01872">
    <property type="entry name" value="RibD_C"/>
    <property type="match status" value="1"/>
</dbReference>
<comment type="pathway">
    <text evidence="1">Cofactor biosynthesis; riboflavin biosynthesis.</text>
</comment>
<dbReference type="RefSeq" id="WP_189468643.1">
    <property type="nucleotide sequence ID" value="NZ_BMXS01000008.1"/>
</dbReference>
<keyword evidence="2" id="KW-0521">NADP</keyword>
<organism evidence="5 6">
    <name type="scientific">Litchfieldella qijiaojingensis</name>
    <dbReference type="NCBI Taxonomy" id="980347"/>
    <lineage>
        <taxon>Bacteria</taxon>
        <taxon>Pseudomonadati</taxon>
        <taxon>Pseudomonadota</taxon>
        <taxon>Gammaproteobacteria</taxon>
        <taxon>Oceanospirillales</taxon>
        <taxon>Halomonadaceae</taxon>
        <taxon>Litchfieldella</taxon>
    </lineage>
</organism>
<comment type="caution">
    <text evidence="5">The sequence shown here is derived from an EMBL/GenBank/DDBJ whole genome shotgun (WGS) entry which is preliminary data.</text>
</comment>
<evidence type="ECO:0000256" key="2">
    <source>
        <dbReference type="ARBA" id="ARBA00022857"/>
    </source>
</evidence>
<dbReference type="EMBL" id="BMXS01000008">
    <property type="protein sequence ID" value="GGX92119.1"/>
    <property type="molecule type" value="Genomic_DNA"/>
</dbReference>
<feature type="domain" description="Bacterial bifunctional deaminase-reductase C-terminal" evidence="4">
    <location>
        <begin position="78"/>
        <end position="249"/>
    </location>
</feature>
<evidence type="ECO:0000259" key="4">
    <source>
        <dbReference type="Pfam" id="PF01872"/>
    </source>
</evidence>
<dbReference type="InterPro" id="IPR002734">
    <property type="entry name" value="RibDG_C"/>
</dbReference>
<accession>A0ABQ2YSH8</accession>
<evidence type="ECO:0000256" key="1">
    <source>
        <dbReference type="ARBA" id="ARBA00005104"/>
    </source>
</evidence>
<name>A0ABQ2YSH8_9GAMM</name>
<dbReference type="Proteomes" id="UP000653056">
    <property type="component" value="Unassembled WGS sequence"/>
</dbReference>
<evidence type="ECO:0000313" key="5">
    <source>
        <dbReference type="EMBL" id="GGX92119.1"/>
    </source>
</evidence>
<sequence>MSHTPHHASLLEAAWDCIRRAREHDWSTSPLLRLTIQDIHFCVERGGTWHATTPLPDEARDLLDCLLPLVSEDAPLAIAQLGQSLDGRIATVSGHSHYVNGLAGRVHLHRLRALVDAVLVGAGTVVADDPRLSVRHVNGRQPYRVVLDPRGRVPASSHVFQVAEAPTLHLVGEGVTPSGSVGEHVVRIAMPQTVNGVEPGAILERLASLGLQRVLIEGGGKTVSRFLEARALQRLHLLVAPLLIGSGRAGLELAPIATLDQALRPTWRRFECGDDLLVDLDLTTSFSGY</sequence>
<dbReference type="Gene3D" id="3.40.430.10">
    <property type="entry name" value="Dihydrofolate Reductase, subunit A"/>
    <property type="match status" value="1"/>
</dbReference>
<keyword evidence="6" id="KW-1185">Reference proteome</keyword>